<proteinExistence type="predicted"/>
<dbReference type="AlphaFoldDB" id="A0ABD3SSL3"/>
<dbReference type="Proteomes" id="UP001530377">
    <property type="component" value="Unassembled WGS sequence"/>
</dbReference>
<dbReference type="EMBL" id="JALLPB020000006">
    <property type="protein sequence ID" value="KAL3827238.1"/>
    <property type="molecule type" value="Genomic_DNA"/>
</dbReference>
<reference evidence="1 2" key="1">
    <citation type="submission" date="2024-10" db="EMBL/GenBank/DDBJ databases">
        <title>Updated reference genomes for cyclostephanoid diatoms.</title>
        <authorList>
            <person name="Roberts W.R."/>
            <person name="Alverson A.J."/>
        </authorList>
    </citation>
    <scope>NUCLEOTIDE SEQUENCE [LARGE SCALE GENOMIC DNA]</scope>
    <source>
        <strain evidence="1 2">AJA228-03</strain>
    </source>
</reference>
<gene>
    <name evidence="1" type="ORF">ACHAXA_004713</name>
</gene>
<protein>
    <recommendedName>
        <fullName evidence="3">WSC domain-containing protein</fullName>
    </recommendedName>
</protein>
<evidence type="ECO:0000313" key="1">
    <source>
        <dbReference type="EMBL" id="KAL3827238.1"/>
    </source>
</evidence>
<keyword evidence="2" id="KW-1185">Reference proteome</keyword>
<evidence type="ECO:0008006" key="3">
    <source>
        <dbReference type="Google" id="ProtNLM"/>
    </source>
</evidence>
<comment type="caution">
    <text evidence="1">The sequence shown here is derived from an EMBL/GenBank/DDBJ whole genome shotgun (WGS) entry which is preliminary data.</text>
</comment>
<evidence type="ECO:0000313" key="2">
    <source>
        <dbReference type="Proteomes" id="UP001530377"/>
    </source>
</evidence>
<organism evidence="1 2">
    <name type="scientific">Cyclostephanos tholiformis</name>
    <dbReference type="NCBI Taxonomy" id="382380"/>
    <lineage>
        <taxon>Eukaryota</taxon>
        <taxon>Sar</taxon>
        <taxon>Stramenopiles</taxon>
        <taxon>Ochrophyta</taxon>
        <taxon>Bacillariophyta</taxon>
        <taxon>Coscinodiscophyceae</taxon>
        <taxon>Thalassiosirophycidae</taxon>
        <taxon>Stephanodiscales</taxon>
        <taxon>Stephanodiscaceae</taxon>
        <taxon>Cyclostephanos</taxon>
    </lineage>
</organism>
<sequence>MILHHLLMRTRTAIIIRCVSSSFPSWISSSTMKAFTKALFLALAATSASAQLSPSIDANTLASSSGDELEFVVMDELLPTAGSRDIKDSKVVFPVTFGGLRATGGNSNCLGPGDGSDPYRPRPVRDGARYRFNVQKNVECRDVNNLSYEWGEFTNVNDTTECAEKCVNTAPETLVIGGAFRGFEFVCSTKQCRCLYDAGTLSTRSSRGFNRSKTNQGGKGSITNFPPRTDHYCAKLVGAELLEIAIE</sequence>
<name>A0ABD3SSL3_9STRA</name>
<accession>A0ABD3SSL3</accession>